<reference evidence="2 3" key="1">
    <citation type="submission" date="2014-04" db="EMBL/GenBank/DDBJ databases">
        <authorList>
            <consortium name="DOE Joint Genome Institute"/>
            <person name="Kuo A."/>
            <person name="Kohler A."/>
            <person name="Costa M.D."/>
            <person name="Nagy L.G."/>
            <person name="Floudas D."/>
            <person name="Copeland A."/>
            <person name="Barry K.W."/>
            <person name="Cichocki N."/>
            <person name="Veneault-Fourrey C."/>
            <person name="LaButti K."/>
            <person name="Lindquist E.A."/>
            <person name="Lipzen A."/>
            <person name="Lundell T."/>
            <person name="Morin E."/>
            <person name="Murat C."/>
            <person name="Sun H."/>
            <person name="Tunlid A."/>
            <person name="Henrissat B."/>
            <person name="Grigoriev I.V."/>
            <person name="Hibbett D.S."/>
            <person name="Martin F."/>
            <person name="Nordberg H.P."/>
            <person name="Cantor M.N."/>
            <person name="Hua S.X."/>
        </authorList>
    </citation>
    <scope>NUCLEOTIDE SEQUENCE [LARGE SCALE GENOMIC DNA]</scope>
    <source>
        <strain evidence="2 3">441</strain>
    </source>
</reference>
<proteinExistence type="predicted"/>
<reference evidence="3" key="2">
    <citation type="submission" date="2015-01" db="EMBL/GenBank/DDBJ databases">
        <title>Evolutionary Origins and Diversification of the Mycorrhizal Mutualists.</title>
        <authorList>
            <consortium name="DOE Joint Genome Institute"/>
            <consortium name="Mycorrhizal Genomics Consortium"/>
            <person name="Kohler A."/>
            <person name="Kuo A."/>
            <person name="Nagy L.G."/>
            <person name="Floudas D."/>
            <person name="Copeland A."/>
            <person name="Barry K.W."/>
            <person name="Cichocki N."/>
            <person name="Veneault-Fourrey C."/>
            <person name="LaButti K."/>
            <person name="Lindquist E.A."/>
            <person name="Lipzen A."/>
            <person name="Lundell T."/>
            <person name="Morin E."/>
            <person name="Murat C."/>
            <person name="Riley R."/>
            <person name="Ohm R."/>
            <person name="Sun H."/>
            <person name="Tunlid A."/>
            <person name="Henrissat B."/>
            <person name="Grigoriev I.V."/>
            <person name="Hibbett D.S."/>
            <person name="Martin F."/>
        </authorList>
    </citation>
    <scope>NUCLEOTIDE SEQUENCE [LARGE SCALE GENOMIC DNA]</scope>
    <source>
        <strain evidence="3">441</strain>
    </source>
</reference>
<dbReference type="OrthoDB" id="332281at2759"/>
<keyword evidence="3" id="KW-1185">Reference proteome</keyword>
<dbReference type="GO" id="GO:0015031">
    <property type="term" value="P:protein transport"/>
    <property type="evidence" value="ECO:0007669"/>
    <property type="project" value="InterPro"/>
</dbReference>
<accession>A0A0C9YRL3</accession>
<name>A0A0C9YRL3_9AGAM</name>
<dbReference type="InterPro" id="IPR024603">
    <property type="entry name" value="COG_complex_COG2_C"/>
</dbReference>
<dbReference type="EMBL" id="KN833695">
    <property type="protein sequence ID" value="KIK27690.1"/>
    <property type="molecule type" value="Genomic_DNA"/>
</dbReference>
<feature type="domain" description="COG complex component COG2 C-terminal" evidence="1">
    <location>
        <begin position="135"/>
        <end position="323"/>
    </location>
</feature>
<organism evidence="2 3">
    <name type="scientific">Pisolithus microcarpus 441</name>
    <dbReference type="NCBI Taxonomy" id="765257"/>
    <lineage>
        <taxon>Eukaryota</taxon>
        <taxon>Fungi</taxon>
        <taxon>Dikarya</taxon>
        <taxon>Basidiomycota</taxon>
        <taxon>Agaricomycotina</taxon>
        <taxon>Agaricomycetes</taxon>
        <taxon>Agaricomycetidae</taxon>
        <taxon>Boletales</taxon>
        <taxon>Sclerodermatineae</taxon>
        <taxon>Pisolithaceae</taxon>
        <taxon>Pisolithus</taxon>
    </lineage>
</organism>
<evidence type="ECO:0000313" key="2">
    <source>
        <dbReference type="EMBL" id="KIK27690.1"/>
    </source>
</evidence>
<gene>
    <name evidence="2" type="ORF">PISMIDRAFT_8090</name>
</gene>
<dbReference type="Pfam" id="PF12022">
    <property type="entry name" value="COG2_C"/>
    <property type="match status" value="1"/>
</dbReference>
<dbReference type="Proteomes" id="UP000054018">
    <property type="component" value="Unassembled WGS sequence"/>
</dbReference>
<sequence length="336" mass="37835">MHNSSNGFPSAISFLDGYDDPLSKLYNQILRFIERDLSHVIEIAERLSSKVSTRSVESSGDEFGDRGTDGFDLMANVIWPEFGQAIMNELSSVVFAAGKPDEFVRAFIRALEYLAPSRDSVHAMRSHPVFVTFNRRWQLPVYFQLRWKEIIGGVEDSLNVAITQPESLTSDSAHSMFLTAQAEVVWASITSCWSADIFIPDLAPRFWKLTLQLLSRYKTWLDATLISIESSSKLPAADKVRIRPLIWPNTHSLESLVGLPQSRASTPQSVHEISSENSLIDDLHLKQFATVLVDINTMNVRVLTLWRERISAALPEPTVKDDTYVAPEGKLLTPER</sequence>
<dbReference type="GO" id="GO:0017119">
    <property type="term" value="C:Golgi transport complex"/>
    <property type="evidence" value="ECO:0007669"/>
    <property type="project" value="TreeGrafter"/>
</dbReference>
<evidence type="ECO:0000313" key="3">
    <source>
        <dbReference type="Proteomes" id="UP000054018"/>
    </source>
</evidence>
<dbReference type="GO" id="GO:0007030">
    <property type="term" value="P:Golgi organization"/>
    <property type="evidence" value="ECO:0007669"/>
    <property type="project" value="InterPro"/>
</dbReference>
<dbReference type="STRING" id="765257.A0A0C9YRL3"/>
<dbReference type="HOGENOM" id="CLU_826706_0_0_1"/>
<evidence type="ECO:0000259" key="1">
    <source>
        <dbReference type="Pfam" id="PF12022"/>
    </source>
</evidence>
<dbReference type="PANTHER" id="PTHR12961">
    <property type="entry name" value="CONSERVED OLIGOMERIC GOLGI COMPLEX COMPONENT 2"/>
    <property type="match status" value="1"/>
</dbReference>
<dbReference type="GO" id="GO:0016020">
    <property type="term" value="C:membrane"/>
    <property type="evidence" value="ECO:0007669"/>
    <property type="project" value="InterPro"/>
</dbReference>
<dbReference type="AlphaFoldDB" id="A0A0C9YRL3"/>
<dbReference type="PANTHER" id="PTHR12961:SF0">
    <property type="entry name" value="CONSERVED OLIGOMERIC GOLGI COMPLEX SUBUNIT 2"/>
    <property type="match status" value="1"/>
</dbReference>
<dbReference type="InterPro" id="IPR009316">
    <property type="entry name" value="COG2"/>
</dbReference>
<dbReference type="GO" id="GO:0006891">
    <property type="term" value="P:intra-Golgi vesicle-mediated transport"/>
    <property type="evidence" value="ECO:0007669"/>
    <property type="project" value="TreeGrafter"/>
</dbReference>
<protein>
    <recommendedName>
        <fullName evidence="1">COG complex component COG2 C-terminal domain-containing protein</fullName>
    </recommendedName>
</protein>